<dbReference type="InterPro" id="IPR027417">
    <property type="entry name" value="P-loop_NTPase"/>
</dbReference>
<dbReference type="PANTHER" id="PTHR32071:SF117">
    <property type="entry name" value="PTS-DEPENDENT DIHYDROXYACETONE KINASE OPERON REGULATORY PROTEIN-RELATED"/>
    <property type="match status" value="1"/>
</dbReference>
<keyword evidence="2" id="KW-0067">ATP-binding</keyword>
<dbReference type="CDD" id="cd00009">
    <property type="entry name" value="AAA"/>
    <property type="match status" value="1"/>
</dbReference>
<proteinExistence type="predicted"/>
<dbReference type="InterPro" id="IPR025943">
    <property type="entry name" value="Sigma_54_int_dom_ATP-bd_2"/>
</dbReference>
<keyword evidence="5" id="KW-0804">Transcription</keyword>
<comment type="caution">
    <text evidence="7">The sequence shown here is derived from an EMBL/GenBank/DDBJ whole genome shotgun (WGS) entry which is preliminary data.</text>
</comment>
<dbReference type="InterPro" id="IPR058031">
    <property type="entry name" value="AAA_lid_NorR"/>
</dbReference>
<dbReference type="SUPFAM" id="SSF52172">
    <property type="entry name" value="CheY-like"/>
    <property type="match status" value="1"/>
</dbReference>
<dbReference type="Gene3D" id="1.10.10.60">
    <property type="entry name" value="Homeodomain-like"/>
    <property type="match status" value="1"/>
</dbReference>
<dbReference type="Gene3D" id="1.10.8.60">
    <property type="match status" value="1"/>
</dbReference>
<keyword evidence="8" id="KW-1185">Reference proteome</keyword>
<dbReference type="Gene3D" id="3.40.50.300">
    <property type="entry name" value="P-loop containing nucleotide triphosphate hydrolases"/>
    <property type="match status" value="1"/>
</dbReference>
<dbReference type="PRINTS" id="PR01590">
    <property type="entry name" value="HTHFIS"/>
</dbReference>
<dbReference type="Gene3D" id="3.40.50.2300">
    <property type="match status" value="1"/>
</dbReference>
<keyword evidence="1" id="KW-0547">Nucleotide-binding</keyword>
<dbReference type="Pfam" id="PF02954">
    <property type="entry name" value="HTH_8"/>
    <property type="match status" value="1"/>
</dbReference>
<dbReference type="InterPro" id="IPR025662">
    <property type="entry name" value="Sigma_54_int_dom_ATP-bd_1"/>
</dbReference>
<dbReference type="InterPro" id="IPR009057">
    <property type="entry name" value="Homeodomain-like_sf"/>
</dbReference>
<dbReference type="InterPro" id="IPR003593">
    <property type="entry name" value="AAA+_ATPase"/>
</dbReference>
<evidence type="ECO:0000256" key="4">
    <source>
        <dbReference type="ARBA" id="ARBA00023125"/>
    </source>
</evidence>
<dbReference type="Pfam" id="PF00158">
    <property type="entry name" value="Sigma54_activat"/>
    <property type="match status" value="1"/>
</dbReference>
<evidence type="ECO:0000313" key="8">
    <source>
        <dbReference type="Proteomes" id="UP000321822"/>
    </source>
</evidence>
<dbReference type="Pfam" id="PF25601">
    <property type="entry name" value="AAA_lid_14"/>
    <property type="match status" value="1"/>
</dbReference>
<dbReference type="RefSeq" id="WP_146785071.1">
    <property type="nucleotide sequence ID" value="NZ_VOLT01000003.1"/>
</dbReference>
<evidence type="ECO:0000256" key="5">
    <source>
        <dbReference type="ARBA" id="ARBA00023163"/>
    </source>
</evidence>
<dbReference type="AlphaFoldDB" id="A0A5C6QLI9"/>
<dbReference type="OrthoDB" id="9804019at2"/>
<evidence type="ECO:0000256" key="2">
    <source>
        <dbReference type="ARBA" id="ARBA00022840"/>
    </source>
</evidence>
<dbReference type="Proteomes" id="UP000321822">
    <property type="component" value="Unassembled WGS sequence"/>
</dbReference>
<dbReference type="EMBL" id="VOLT01000003">
    <property type="protein sequence ID" value="TWX69538.1"/>
    <property type="molecule type" value="Genomic_DNA"/>
</dbReference>
<protein>
    <submittedName>
        <fullName evidence="7">Sigma-54-dependent Fis family transcriptional regulator</fullName>
    </submittedName>
</protein>
<feature type="domain" description="Sigma-54 factor interaction" evidence="6">
    <location>
        <begin position="144"/>
        <end position="372"/>
    </location>
</feature>
<name>A0A5C6QLI9_9GAMM</name>
<dbReference type="InterPro" id="IPR002078">
    <property type="entry name" value="Sigma_54_int"/>
</dbReference>
<dbReference type="GO" id="GO:0006355">
    <property type="term" value="P:regulation of DNA-templated transcription"/>
    <property type="evidence" value="ECO:0007669"/>
    <property type="project" value="InterPro"/>
</dbReference>
<evidence type="ECO:0000313" key="7">
    <source>
        <dbReference type="EMBL" id="TWX69538.1"/>
    </source>
</evidence>
<reference evidence="7 8" key="1">
    <citation type="submission" date="2019-07" db="EMBL/GenBank/DDBJ databases">
        <title>Genomes of sea-ice associated Colwellia species.</title>
        <authorList>
            <person name="Bowman J.P."/>
        </authorList>
    </citation>
    <scope>NUCLEOTIDE SEQUENCE [LARGE SCALE GENOMIC DNA]</scope>
    <source>
        <strain evidence="7 8">ACAM 459</strain>
    </source>
</reference>
<dbReference type="SUPFAM" id="SSF52540">
    <property type="entry name" value="P-loop containing nucleoside triphosphate hydrolases"/>
    <property type="match status" value="1"/>
</dbReference>
<evidence type="ECO:0000256" key="1">
    <source>
        <dbReference type="ARBA" id="ARBA00022741"/>
    </source>
</evidence>
<dbReference type="GO" id="GO:0005524">
    <property type="term" value="F:ATP binding"/>
    <property type="evidence" value="ECO:0007669"/>
    <property type="project" value="UniProtKB-KW"/>
</dbReference>
<dbReference type="Pfam" id="PF06490">
    <property type="entry name" value="FleQ"/>
    <property type="match status" value="1"/>
</dbReference>
<dbReference type="PROSITE" id="PS00688">
    <property type="entry name" value="SIGMA54_INTERACT_3"/>
    <property type="match status" value="1"/>
</dbReference>
<organism evidence="7 8">
    <name type="scientific">Colwellia demingiae</name>
    <dbReference type="NCBI Taxonomy" id="89401"/>
    <lineage>
        <taxon>Bacteria</taxon>
        <taxon>Pseudomonadati</taxon>
        <taxon>Pseudomonadota</taxon>
        <taxon>Gammaproteobacteria</taxon>
        <taxon>Alteromonadales</taxon>
        <taxon>Colwelliaceae</taxon>
        <taxon>Colwellia</taxon>
    </lineage>
</organism>
<dbReference type="InterPro" id="IPR011006">
    <property type="entry name" value="CheY-like_superfamily"/>
</dbReference>
<dbReference type="SUPFAM" id="SSF46689">
    <property type="entry name" value="Homeodomain-like"/>
    <property type="match status" value="1"/>
</dbReference>
<keyword evidence="3" id="KW-0805">Transcription regulation</keyword>
<dbReference type="GO" id="GO:0043565">
    <property type="term" value="F:sequence-specific DNA binding"/>
    <property type="evidence" value="ECO:0007669"/>
    <property type="project" value="InterPro"/>
</dbReference>
<dbReference type="InterPro" id="IPR010518">
    <property type="entry name" value="FleQ"/>
</dbReference>
<dbReference type="PANTHER" id="PTHR32071">
    <property type="entry name" value="TRANSCRIPTIONAL REGULATORY PROTEIN"/>
    <property type="match status" value="1"/>
</dbReference>
<sequence length="506" mass="56687">MIDNPVVTSVVTGHKQILVVDNDAGRSQQLSTVLAFVGEHFVHCSQEQAIEKLADCSHILTVILTGNVSNDCTALIKVNPSVPFILHDVLDANELTIHVNVIGTLAAPLNYAQLTEQIHHCHQYHNKLPRKASKLNSSALFRSLVGSSEPMAQVRFLIEQVAKTPASVLVLGESGTGKEVVARNIHNLSERAKEAFVPINCGAIPAELLESELFGHEKGAFTGAISTRKGRFELAEGGTLFLDEIGDMPQPMQVKLLRVLQERTFERVGGSKSIKANVRIIAATHQDLEEMIKEGSFREDLYYRLNVFPIDTPALRERKEDIPLLLKELLTRFEHEQNKTVRFTEKAIESLMEHPWPGNVRELSNLIERMLIMYGDQIVDVTELPYKYQHIDVQAYNPEYPEELQEHDVINELFGGFDYDDDESDDDNEDELTVETDGAQNSADATLLPSDGLNLKEHLADLEVSLIKQSLSKHDYVVARAAETLGMRRTTLVEKMRKYDLHKPSA</sequence>
<gene>
    <name evidence="7" type="ORF">ESZ36_06125</name>
</gene>
<evidence type="ECO:0000256" key="3">
    <source>
        <dbReference type="ARBA" id="ARBA00023015"/>
    </source>
</evidence>
<dbReference type="FunFam" id="3.40.50.300:FF:000006">
    <property type="entry name" value="DNA-binding transcriptional regulator NtrC"/>
    <property type="match status" value="1"/>
</dbReference>
<dbReference type="InterPro" id="IPR025944">
    <property type="entry name" value="Sigma_54_int_dom_CS"/>
</dbReference>
<dbReference type="PROSITE" id="PS00676">
    <property type="entry name" value="SIGMA54_INTERACT_2"/>
    <property type="match status" value="1"/>
</dbReference>
<dbReference type="SMART" id="SM00382">
    <property type="entry name" value="AAA"/>
    <property type="match status" value="1"/>
</dbReference>
<keyword evidence="4" id="KW-0238">DNA-binding</keyword>
<dbReference type="InterPro" id="IPR002197">
    <property type="entry name" value="HTH_Fis"/>
</dbReference>
<dbReference type="PROSITE" id="PS50045">
    <property type="entry name" value="SIGMA54_INTERACT_4"/>
    <property type="match status" value="1"/>
</dbReference>
<accession>A0A5C6QLI9</accession>
<evidence type="ECO:0000259" key="6">
    <source>
        <dbReference type="PROSITE" id="PS50045"/>
    </source>
</evidence>
<dbReference type="PROSITE" id="PS00675">
    <property type="entry name" value="SIGMA54_INTERACT_1"/>
    <property type="match status" value="1"/>
</dbReference>